<dbReference type="EMBL" id="LAZR01007109">
    <property type="protein sequence ID" value="KKM87373.1"/>
    <property type="molecule type" value="Genomic_DNA"/>
</dbReference>
<comment type="caution">
    <text evidence="1">The sequence shown here is derived from an EMBL/GenBank/DDBJ whole genome shotgun (WGS) entry which is preliminary data.</text>
</comment>
<gene>
    <name evidence="1" type="ORF">LCGC14_1269630</name>
</gene>
<accession>A0A0F9L0C7</accession>
<proteinExistence type="predicted"/>
<sequence>MKITHKMIKNTLKFYPEMAKQGWILWGNGDRMCMDHPTISEVLQTYGASNADDITNKDVLYGVTYKGYWDSGEEMDYAYPIFVKTTNKKALVELQKDLFSSQKTEVDRNDLLDI</sequence>
<protein>
    <submittedName>
        <fullName evidence="1">Uncharacterized protein</fullName>
    </submittedName>
</protein>
<organism evidence="1">
    <name type="scientific">marine sediment metagenome</name>
    <dbReference type="NCBI Taxonomy" id="412755"/>
    <lineage>
        <taxon>unclassified sequences</taxon>
        <taxon>metagenomes</taxon>
        <taxon>ecological metagenomes</taxon>
    </lineage>
</organism>
<dbReference type="AlphaFoldDB" id="A0A0F9L0C7"/>
<reference evidence="1" key="1">
    <citation type="journal article" date="2015" name="Nature">
        <title>Complex archaea that bridge the gap between prokaryotes and eukaryotes.</title>
        <authorList>
            <person name="Spang A."/>
            <person name="Saw J.H."/>
            <person name="Jorgensen S.L."/>
            <person name="Zaremba-Niedzwiedzka K."/>
            <person name="Martijn J."/>
            <person name="Lind A.E."/>
            <person name="van Eijk R."/>
            <person name="Schleper C."/>
            <person name="Guy L."/>
            <person name="Ettema T.J."/>
        </authorList>
    </citation>
    <scope>NUCLEOTIDE SEQUENCE</scope>
</reference>
<evidence type="ECO:0000313" key="1">
    <source>
        <dbReference type="EMBL" id="KKM87373.1"/>
    </source>
</evidence>
<name>A0A0F9L0C7_9ZZZZ</name>